<dbReference type="EMBL" id="CP026100">
    <property type="protein sequence ID" value="AYV47135.1"/>
    <property type="molecule type" value="Genomic_DNA"/>
</dbReference>
<reference evidence="1 4" key="2">
    <citation type="submission" date="2018-01" db="EMBL/GenBank/DDBJ databases">
        <title>Complete genome sequence of Caulobacter flavus RHGG3.</title>
        <authorList>
            <person name="Yang E."/>
        </authorList>
    </citation>
    <scope>NUCLEOTIDE SEQUENCE [LARGE SCALE GENOMIC DNA]</scope>
    <source>
        <strain evidence="1 4">RHGG3</strain>
    </source>
</reference>
<dbReference type="OrthoDB" id="670612at2"/>
<evidence type="ECO:0000313" key="1">
    <source>
        <dbReference type="EMBL" id="AYV47135.1"/>
    </source>
</evidence>
<name>A0A2N5D4Z5_9CAUL</name>
<evidence type="ECO:0000313" key="3">
    <source>
        <dbReference type="Proteomes" id="UP000234483"/>
    </source>
</evidence>
<evidence type="ECO:0000313" key="4">
    <source>
        <dbReference type="Proteomes" id="UP000281192"/>
    </source>
</evidence>
<dbReference type="AlphaFoldDB" id="A0A2N5D4Z5"/>
<dbReference type="Proteomes" id="UP000234483">
    <property type="component" value="Unassembled WGS sequence"/>
</dbReference>
<dbReference type="EMBL" id="PJRQ01000003">
    <property type="protein sequence ID" value="PLR21112.1"/>
    <property type="molecule type" value="Genomic_DNA"/>
</dbReference>
<proteinExistence type="predicted"/>
<gene>
    <name evidence="1" type="ORF">C1707_13175</name>
    <name evidence="2" type="ORF">CFHF_01265</name>
</gene>
<evidence type="ECO:0000313" key="2">
    <source>
        <dbReference type="EMBL" id="PLR21112.1"/>
    </source>
</evidence>
<keyword evidence="4" id="KW-1185">Reference proteome</keyword>
<reference evidence="2 3" key="1">
    <citation type="submission" date="2017-12" db="EMBL/GenBank/DDBJ databases">
        <title>The genome sequence of Caulobacter flavus CGMCC1 15093.</title>
        <authorList>
            <person name="Gao J."/>
            <person name="Mao X."/>
            <person name="Sun J."/>
        </authorList>
    </citation>
    <scope>NUCLEOTIDE SEQUENCE [LARGE SCALE GENOMIC DNA]</scope>
    <source>
        <strain evidence="2 3">CGMCC1 15093</strain>
    </source>
</reference>
<dbReference type="RefSeq" id="WP_101711222.1">
    <property type="nucleotide sequence ID" value="NZ_CP026100.1"/>
</dbReference>
<protein>
    <submittedName>
        <fullName evidence="2">Uncharacterized protein</fullName>
    </submittedName>
</protein>
<sequence length="137" mass="14554">MTLAGKWTYRSYLNNPELVGDNAQTALSLIFGEGVFTFETPTPRTVVGTLDMGGGYVLDLKGTVDPDCDGPATIAIRGFGRDGTPTAGWEYDYHGWPGYMWPDGVDQVASIVGTIVRAKPHNGEPAGVTASFIAVAQ</sequence>
<accession>A0A2N5D4Z5</accession>
<organism evidence="2 3">
    <name type="scientific">Caulobacter flavus</name>
    <dbReference type="NCBI Taxonomy" id="1679497"/>
    <lineage>
        <taxon>Bacteria</taxon>
        <taxon>Pseudomonadati</taxon>
        <taxon>Pseudomonadota</taxon>
        <taxon>Alphaproteobacteria</taxon>
        <taxon>Caulobacterales</taxon>
        <taxon>Caulobacteraceae</taxon>
        <taxon>Caulobacter</taxon>
    </lineage>
</organism>
<dbReference type="Proteomes" id="UP000281192">
    <property type="component" value="Chromosome"/>
</dbReference>
<dbReference type="KEGG" id="cfh:C1707_13175"/>